<name>A0A6G1CBD0_9ORYZ</name>
<dbReference type="AlphaFoldDB" id="A0A6G1CBD0"/>
<dbReference type="EMBL" id="SPHZ02000010">
    <property type="protein sequence ID" value="KAF0897509.1"/>
    <property type="molecule type" value="Genomic_DNA"/>
</dbReference>
<dbReference type="InterPro" id="IPR012386">
    <property type="entry name" value="Cyclic-nucl_3Pdiesterase"/>
</dbReference>
<proteinExistence type="predicted"/>
<dbReference type="OrthoDB" id="514292at2759"/>
<dbReference type="GO" id="GO:0004113">
    <property type="term" value="F:2',3'-cyclic-nucleotide 3'-phosphodiesterase activity"/>
    <property type="evidence" value="ECO:0007669"/>
    <property type="project" value="TreeGrafter"/>
</dbReference>
<dbReference type="PANTHER" id="PTHR28141:SF1">
    <property type="entry name" value="2',3'-CYCLIC-NUCLEOTIDE 3'-PHOSPHODIESTERASE"/>
    <property type="match status" value="1"/>
</dbReference>
<accession>A0A6G1CBD0</accession>
<organism evidence="1 2">
    <name type="scientific">Oryza meyeriana var. granulata</name>
    <dbReference type="NCBI Taxonomy" id="110450"/>
    <lineage>
        <taxon>Eukaryota</taxon>
        <taxon>Viridiplantae</taxon>
        <taxon>Streptophyta</taxon>
        <taxon>Embryophyta</taxon>
        <taxon>Tracheophyta</taxon>
        <taxon>Spermatophyta</taxon>
        <taxon>Magnoliopsida</taxon>
        <taxon>Liliopsida</taxon>
        <taxon>Poales</taxon>
        <taxon>Poaceae</taxon>
        <taxon>BOP clade</taxon>
        <taxon>Oryzoideae</taxon>
        <taxon>Oryzeae</taxon>
        <taxon>Oryzinae</taxon>
        <taxon>Oryza</taxon>
        <taxon>Oryza meyeriana</taxon>
    </lineage>
</organism>
<evidence type="ECO:0000313" key="1">
    <source>
        <dbReference type="EMBL" id="KAF0897509.1"/>
    </source>
</evidence>
<protein>
    <submittedName>
        <fullName evidence="1">Uncharacterized protein</fullName>
    </submittedName>
</protein>
<keyword evidence="2" id="KW-1185">Reference proteome</keyword>
<reference evidence="1 2" key="1">
    <citation type="submission" date="2019-11" db="EMBL/GenBank/DDBJ databases">
        <title>Whole genome sequence of Oryza granulata.</title>
        <authorList>
            <person name="Li W."/>
        </authorList>
    </citation>
    <scope>NUCLEOTIDE SEQUENCE [LARGE SCALE GENOMIC DNA]</scope>
    <source>
        <strain evidence="2">cv. Menghai</strain>
        <tissue evidence="1">Leaf</tissue>
    </source>
</reference>
<dbReference type="GO" id="GO:0009187">
    <property type="term" value="P:cyclic nucleotide metabolic process"/>
    <property type="evidence" value="ECO:0007669"/>
    <property type="project" value="TreeGrafter"/>
</dbReference>
<gene>
    <name evidence="1" type="ORF">E2562_038507</name>
</gene>
<dbReference type="Proteomes" id="UP000479710">
    <property type="component" value="Unassembled WGS sequence"/>
</dbReference>
<dbReference type="SUPFAM" id="SSF55144">
    <property type="entry name" value="LigT-like"/>
    <property type="match status" value="1"/>
</dbReference>
<dbReference type="Gene3D" id="3.90.1140.10">
    <property type="entry name" value="Cyclic phosphodiesterase"/>
    <property type="match status" value="1"/>
</dbReference>
<comment type="caution">
    <text evidence="1">The sequence shown here is derived from an EMBL/GenBank/DDBJ whole genome shotgun (WGS) entry which is preliminary data.</text>
</comment>
<dbReference type="InterPro" id="IPR009097">
    <property type="entry name" value="Cyclic_Pdiesterase"/>
</dbReference>
<sequence length="104" mass="11245">MEVTDQSPEEVYSVWALPLEPVHEWFPGVMAGLRAAHGGPTFEPHATVVGAIRLLRFTAIEALHTAIVICSMCHMASFRTAFAASSLQWQPADKDATVAAKLAL</sequence>
<evidence type="ECO:0000313" key="2">
    <source>
        <dbReference type="Proteomes" id="UP000479710"/>
    </source>
</evidence>
<dbReference type="PANTHER" id="PTHR28141">
    <property type="entry name" value="2',3'-CYCLIC-NUCLEOTIDE 3'-PHOSPHODIESTERASE"/>
    <property type="match status" value="1"/>
</dbReference>